<evidence type="ECO:0000256" key="10">
    <source>
        <dbReference type="ARBA" id="ARBA00048639"/>
    </source>
</evidence>
<dbReference type="PANTHER" id="PTHR48109:SF4">
    <property type="entry name" value="DIHYDROOROTATE DEHYDROGENASE (QUINONE), MITOCHONDRIAL"/>
    <property type="match status" value="1"/>
</dbReference>
<gene>
    <name evidence="14" type="ORF">E5676_scaffold16G003570</name>
</gene>
<comment type="subcellular location">
    <subcellularLocation>
        <location evidence="1">Membrane</location>
    </subcellularLocation>
    <subcellularLocation>
        <location evidence="11">Mitochondrion inner membrane</location>
        <topology evidence="11">Single-pass membrane protein</topology>
    </subcellularLocation>
</comment>
<dbReference type="InterPro" id="IPR001295">
    <property type="entry name" value="Dihydroorotate_DH_CS"/>
</dbReference>
<reference evidence="14 15" key="1">
    <citation type="submission" date="2019-08" db="EMBL/GenBank/DDBJ databases">
        <title>Draft genome sequences of two oriental melons (Cucumis melo L. var makuwa).</title>
        <authorList>
            <person name="Kwon S.-Y."/>
        </authorList>
    </citation>
    <scope>NUCLEOTIDE SEQUENCE [LARGE SCALE GENOMIC DNA]</scope>
    <source>
        <strain evidence="15">cv. Chang Bougi</strain>
        <tissue evidence="14">Leaf</tissue>
    </source>
</reference>
<evidence type="ECO:0000256" key="2">
    <source>
        <dbReference type="ARBA" id="ARBA00005161"/>
    </source>
</evidence>
<dbReference type="GO" id="GO:0006207">
    <property type="term" value="P:'de novo' pyrimidine nucleobase biosynthetic process"/>
    <property type="evidence" value="ECO:0007669"/>
    <property type="project" value="InterPro"/>
</dbReference>
<feature type="region of interest" description="Disordered" evidence="12">
    <location>
        <begin position="207"/>
        <end position="231"/>
    </location>
</feature>
<keyword evidence="7 11" id="KW-0288">FMN</keyword>
<evidence type="ECO:0000256" key="7">
    <source>
        <dbReference type="ARBA" id="ARBA00022643"/>
    </source>
</evidence>
<keyword evidence="8 11" id="KW-0560">Oxidoreductase</keyword>
<dbReference type="InterPro" id="IPR013785">
    <property type="entry name" value="Aldolase_TIM"/>
</dbReference>
<dbReference type="UniPathway" id="UPA00070">
    <property type="reaction ID" value="UER00946"/>
</dbReference>
<dbReference type="GO" id="GO:0044205">
    <property type="term" value="P:'de novo' UMP biosynthetic process"/>
    <property type="evidence" value="ECO:0007669"/>
    <property type="project" value="UniProtKB-UniPathway"/>
</dbReference>
<dbReference type="Proteomes" id="UP000321947">
    <property type="component" value="Unassembled WGS sequence"/>
</dbReference>
<comment type="catalytic activity">
    <reaction evidence="10 11">
        <text>(S)-dihydroorotate + a quinone = orotate + a quinol</text>
        <dbReference type="Rhea" id="RHEA:30187"/>
        <dbReference type="ChEBI" id="CHEBI:24646"/>
        <dbReference type="ChEBI" id="CHEBI:30839"/>
        <dbReference type="ChEBI" id="CHEBI:30864"/>
        <dbReference type="ChEBI" id="CHEBI:132124"/>
        <dbReference type="EC" id="1.3.5.2"/>
    </reaction>
</comment>
<dbReference type="Pfam" id="PF01180">
    <property type="entry name" value="DHO_dh"/>
    <property type="match status" value="2"/>
</dbReference>
<dbReference type="CDD" id="cd04738">
    <property type="entry name" value="DHOD_2_like"/>
    <property type="match status" value="1"/>
</dbReference>
<name>A0A5D3CEK9_CUCMM</name>
<dbReference type="GO" id="GO:0005743">
    <property type="term" value="C:mitochondrial inner membrane"/>
    <property type="evidence" value="ECO:0007669"/>
    <property type="project" value="UniProtKB-SubCell"/>
</dbReference>
<keyword evidence="9" id="KW-0472">Membrane</keyword>
<comment type="pathway">
    <text evidence="2 11">Pyrimidine metabolism; UMP biosynthesis via de novo pathway; orotate from (S)-dihydroorotate (quinone route): step 1/1.</text>
</comment>
<evidence type="ECO:0000256" key="8">
    <source>
        <dbReference type="ARBA" id="ARBA00023002"/>
    </source>
</evidence>
<evidence type="ECO:0000313" key="14">
    <source>
        <dbReference type="EMBL" id="TYK10211.1"/>
    </source>
</evidence>
<feature type="domain" description="Dihydroorotate dehydrogenase catalytic" evidence="13">
    <location>
        <begin position="325"/>
        <end position="496"/>
    </location>
</feature>
<comment type="cofactor">
    <cofactor evidence="11">
        <name>FMN</name>
        <dbReference type="ChEBI" id="CHEBI:58210"/>
    </cofactor>
    <text evidence="11">Binds 1 FMN per subunit.</text>
</comment>
<evidence type="ECO:0000256" key="9">
    <source>
        <dbReference type="ARBA" id="ARBA00023136"/>
    </source>
</evidence>
<feature type="domain" description="Dihydroorotate dehydrogenase catalytic" evidence="13">
    <location>
        <begin position="119"/>
        <end position="266"/>
    </location>
</feature>
<dbReference type="SUPFAM" id="SSF51395">
    <property type="entry name" value="FMN-linked oxidoreductases"/>
    <property type="match status" value="1"/>
</dbReference>
<evidence type="ECO:0000256" key="12">
    <source>
        <dbReference type="SAM" id="MobiDB-lite"/>
    </source>
</evidence>
<dbReference type="NCBIfam" id="TIGR01036">
    <property type="entry name" value="pyrD_sub2"/>
    <property type="match status" value="1"/>
</dbReference>
<accession>A0A5D3CEK9</accession>
<protein>
    <recommendedName>
        <fullName evidence="5 11">Dihydroorotate dehydrogenase (quinone), mitochondrial</fullName>
        <shortName evidence="11">DHOdehase</shortName>
        <ecNumber evidence="4 11">1.3.5.2</ecNumber>
    </recommendedName>
</protein>
<evidence type="ECO:0000259" key="13">
    <source>
        <dbReference type="Pfam" id="PF01180"/>
    </source>
</evidence>
<dbReference type="PROSITE" id="PS00912">
    <property type="entry name" value="DHODEHASE_2"/>
    <property type="match status" value="1"/>
</dbReference>
<evidence type="ECO:0000256" key="11">
    <source>
        <dbReference type="RuleBase" id="RU361255"/>
    </source>
</evidence>
<evidence type="ECO:0000256" key="1">
    <source>
        <dbReference type="ARBA" id="ARBA00004370"/>
    </source>
</evidence>
<evidence type="ECO:0000313" key="15">
    <source>
        <dbReference type="Proteomes" id="UP000321947"/>
    </source>
</evidence>
<evidence type="ECO:0000256" key="6">
    <source>
        <dbReference type="ARBA" id="ARBA00022630"/>
    </source>
</evidence>
<proteinExistence type="inferred from homology"/>
<dbReference type="AlphaFoldDB" id="A0A5D3CEK9"/>
<sequence length="513" mass="55548">MVVMASRKLIRDAICKGAVSRLFQGARHWSSASETIHKIPHTSKKGRLLTGATIGLVIAGGAYVSTVDEATFCGWLFSATKLVNPLFALLDPEVAHRLGVLAAARGWVPREKRLDPPILALEVWGRNFSNPLGLAAGFDKHAEAVDGLLGLGFGFVEVGSVTPVPQDGNPKPRVFRLRGEGAIINRYGFNSEGIVVVAKRLGAQHGKRKLDESSSTSPSSSDDVKQGGKAGRGILGVNLRKNKNSEDAAADYVQGVHTLSQYADYLDNIGRVLVLLYFDNSWLDHYKKGCRMHDSFISCWINYELLSNKGKQREGRCCFIVLRQVINVSSPNTPGLRVLQGRKQLKDLVRKVQEARDEMQWGEEGPPPLLVKIAPDLSKEDLEDIAAVALALRLDGLIITNTTVSRPEPADNNPLAAEAGGLSGKPLFNLSTNILKEMYILTRGKIPLVGCGGISSGEDAYKKIRAGATLVQLYTAFAYGGPALIPQIKGELAECLERDGFKSIQEAVGADCR</sequence>
<dbReference type="InterPro" id="IPR050074">
    <property type="entry name" value="DHO_dehydrogenase"/>
</dbReference>
<evidence type="ECO:0000256" key="4">
    <source>
        <dbReference type="ARBA" id="ARBA00012791"/>
    </source>
</evidence>
<dbReference type="PANTHER" id="PTHR48109">
    <property type="entry name" value="DIHYDROOROTATE DEHYDROGENASE (QUINONE), MITOCHONDRIAL-RELATED"/>
    <property type="match status" value="1"/>
</dbReference>
<dbReference type="EC" id="1.3.5.2" evidence="4 11"/>
<keyword evidence="11" id="KW-0496">Mitochondrion</keyword>
<keyword evidence="6 11" id="KW-0285">Flavoprotein</keyword>
<comment type="similarity">
    <text evidence="3 11">Belongs to the dihydroorotate dehydrogenase family. Type 2 subfamily.</text>
</comment>
<evidence type="ECO:0000256" key="5">
    <source>
        <dbReference type="ARBA" id="ARBA00017599"/>
    </source>
</evidence>
<dbReference type="PROSITE" id="PS00911">
    <property type="entry name" value="DHODEHASE_1"/>
    <property type="match status" value="1"/>
</dbReference>
<dbReference type="EMBL" id="SSTD01011206">
    <property type="protein sequence ID" value="TYK10211.1"/>
    <property type="molecule type" value="Genomic_DNA"/>
</dbReference>
<dbReference type="Gene3D" id="3.20.20.70">
    <property type="entry name" value="Aldolase class I"/>
    <property type="match status" value="2"/>
</dbReference>
<evidence type="ECO:0000256" key="3">
    <source>
        <dbReference type="ARBA" id="ARBA00005359"/>
    </source>
</evidence>
<organism evidence="14 15">
    <name type="scientific">Cucumis melo var. makuwa</name>
    <name type="common">Oriental melon</name>
    <dbReference type="NCBI Taxonomy" id="1194695"/>
    <lineage>
        <taxon>Eukaryota</taxon>
        <taxon>Viridiplantae</taxon>
        <taxon>Streptophyta</taxon>
        <taxon>Embryophyta</taxon>
        <taxon>Tracheophyta</taxon>
        <taxon>Spermatophyta</taxon>
        <taxon>Magnoliopsida</taxon>
        <taxon>eudicotyledons</taxon>
        <taxon>Gunneridae</taxon>
        <taxon>Pentapetalae</taxon>
        <taxon>rosids</taxon>
        <taxon>fabids</taxon>
        <taxon>Cucurbitales</taxon>
        <taxon>Cucurbitaceae</taxon>
        <taxon>Benincaseae</taxon>
        <taxon>Cucumis</taxon>
    </lineage>
</organism>
<dbReference type="GO" id="GO:0106430">
    <property type="term" value="F:dihydroorotate dehydrogenase (quinone) activity"/>
    <property type="evidence" value="ECO:0007669"/>
    <property type="project" value="UniProtKB-EC"/>
</dbReference>
<dbReference type="InterPro" id="IPR005720">
    <property type="entry name" value="Dihydroorotate_DH_cat"/>
</dbReference>
<dbReference type="InterPro" id="IPR005719">
    <property type="entry name" value="Dihydroorotate_DH_2"/>
</dbReference>
<comment type="caution">
    <text evidence="14">The sequence shown here is derived from an EMBL/GenBank/DDBJ whole genome shotgun (WGS) entry which is preliminary data.</text>
</comment>
<keyword evidence="11" id="KW-0999">Mitochondrion inner membrane</keyword>